<name>A0AAD4JCX0_PERFH</name>
<reference evidence="2 3" key="1">
    <citation type="journal article" date="2021" name="Nat. Commun.">
        <title>Incipient diploidization of the medicinal plant Perilla within 10,000 years.</title>
        <authorList>
            <person name="Zhang Y."/>
            <person name="Shen Q."/>
            <person name="Leng L."/>
            <person name="Zhang D."/>
            <person name="Chen S."/>
            <person name="Shi Y."/>
            <person name="Ning Z."/>
            <person name="Chen S."/>
        </authorList>
    </citation>
    <scope>NUCLEOTIDE SEQUENCE [LARGE SCALE GENOMIC DNA]</scope>
    <source>
        <strain evidence="3">cv. PC099</strain>
    </source>
</reference>
<gene>
    <name evidence="2" type="ORF">C2S53_005762</name>
</gene>
<dbReference type="EMBL" id="SDAM02000091">
    <property type="protein sequence ID" value="KAH6830838.1"/>
    <property type="molecule type" value="Genomic_DNA"/>
</dbReference>
<feature type="region of interest" description="Disordered" evidence="1">
    <location>
        <begin position="55"/>
        <end position="76"/>
    </location>
</feature>
<keyword evidence="3" id="KW-1185">Reference proteome</keyword>
<comment type="caution">
    <text evidence="2">The sequence shown here is derived from an EMBL/GenBank/DDBJ whole genome shotgun (WGS) entry which is preliminary data.</text>
</comment>
<evidence type="ECO:0000256" key="1">
    <source>
        <dbReference type="SAM" id="MobiDB-lite"/>
    </source>
</evidence>
<sequence>MPLYHEVVGATSPPARISCRRPLLSTLPSSGATCSETGAGHTRKRGAHHELNIDSQVQGKRARADASSSSRNVDAQEGLQEMREVIAEAALAAARTVAREFEDRQEARLRELRQYIASIERTRIEREEALFERMKSVLTELVQPSVRLPSGSRSPVEACSAGVCARSPYSATKEADMERLVTSIGHDYIEDTLWNIQPTNQGILSHDIIWNCAQTSKYGQWAGTDRERVVERTNEACAIETTDTVAEEGMGVDTQNDVDVHREHDNTLLRELVPNLGEGDALVGINGESMILESVMEDVVMGSGVGEKDEGGGTLDCTIIATTVEGEPQRSGTAPTEMALGERPQELPFTNSVTTGERAVEMGDTGHTLVKKVLERVEGVIGELVMSASAPTTMDLVPSGRLEMEQGDGSTGTGFHEGRTDMPKELDVREGLTETERDMAAAAENNKSKDCQIHLDSCDLNSVQLTVTKYWPQRLLADEWVKRWPEDAKKFKTAPHPLGGFYDEWKWNDELIRTVQRTRQFAKPWRNAKFVSRIDILIELPLTP</sequence>
<protein>
    <submittedName>
        <fullName evidence="2">Uncharacterized protein</fullName>
    </submittedName>
</protein>
<dbReference type="AlphaFoldDB" id="A0AAD4JCX0"/>
<dbReference type="Proteomes" id="UP001190926">
    <property type="component" value="Unassembled WGS sequence"/>
</dbReference>
<accession>A0AAD4JCX0</accession>
<organism evidence="2 3">
    <name type="scientific">Perilla frutescens var. hirtella</name>
    <name type="common">Perilla citriodora</name>
    <name type="synonym">Perilla setoyensis</name>
    <dbReference type="NCBI Taxonomy" id="608512"/>
    <lineage>
        <taxon>Eukaryota</taxon>
        <taxon>Viridiplantae</taxon>
        <taxon>Streptophyta</taxon>
        <taxon>Embryophyta</taxon>
        <taxon>Tracheophyta</taxon>
        <taxon>Spermatophyta</taxon>
        <taxon>Magnoliopsida</taxon>
        <taxon>eudicotyledons</taxon>
        <taxon>Gunneridae</taxon>
        <taxon>Pentapetalae</taxon>
        <taxon>asterids</taxon>
        <taxon>lamiids</taxon>
        <taxon>Lamiales</taxon>
        <taxon>Lamiaceae</taxon>
        <taxon>Nepetoideae</taxon>
        <taxon>Elsholtzieae</taxon>
        <taxon>Perilla</taxon>
    </lineage>
</organism>
<evidence type="ECO:0000313" key="3">
    <source>
        <dbReference type="Proteomes" id="UP001190926"/>
    </source>
</evidence>
<proteinExistence type="predicted"/>
<evidence type="ECO:0000313" key="2">
    <source>
        <dbReference type="EMBL" id="KAH6830838.1"/>
    </source>
</evidence>